<gene>
    <name evidence="7" type="ORF">RND15_09725</name>
</gene>
<dbReference type="NCBIfam" id="TIGR02983">
    <property type="entry name" value="SigE-fam_strep"/>
    <property type="match status" value="1"/>
</dbReference>
<keyword evidence="3" id="KW-0731">Sigma factor</keyword>
<evidence type="ECO:0000256" key="2">
    <source>
        <dbReference type="ARBA" id="ARBA00023015"/>
    </source>
</evidence>
<keyword evidence="5" id="KW-0804">Transcription</keyword>
<dbReference type="InterPro" id="IPR013324">
    <property type="entry name" value="RNA_pol_sigma_r3/r4-like"/>
</dbReference>
<evidence type="ECO:0000256" key="4">
    <source>
        <dbReference type="ARBA" id="ARBA00023125"/>
    </source>
</evidence>
<dbReference type="RefSeq" id="WP_311723377.1">
    <property type="nucleotide sequence ID" value="NZ_JAVRFD010000004.1"/>
</dbReference>
<evidence type="ECO:0000313" key="8">
    <source>
        <dbReference type="Proteomes" id="UP001180754"/>
    </source>
</evidence>
<evidence type="ECO:0000256" key="1">
    <source>
        <dbReference type="ARBA" id="ARBA00010641"/>
    </source>
</evidence>
<dbReference type="SUPFAM" id="SSF88659">
    <property type="entry name" value="Sigma3 and sigma4 domains of RNA polymerase sigma factors"/>
    <property type="match status" value="1"/>
</dbReference>
<reference evidence="7" key="1">
    <citation type="submission" date="2024-05" db="EMBL/GenBank/DDBJ databases">
        <title>30 novel species of actinomycetes from the DSMZ collection.</title>
        <authorList>
            <person name="Nouioui I."/>
        </authorList>
    </citation>
    <scope>NUCLEOTIDE SEQUENCE</scope>
    <source>
        <strain evidence="7">DSM 41529</strain>
    </source>
</reference>
<evidence type="ECO:0000256" key="3">
    <source>
        <dbReference type="ARBA" id="ARBA00023082"/>
    </source>
</evidence>
<keyword evidence="4" id="KW-0238">DNA-binding</keyword>
<dbReference type="PANTHER" id="PTHR43133">
    <property type="entry name" value="RNA POLYMERASE ECF-TYPE SIGMA FACTO"/>
    <property type="match status" value="1"/>
</dbReference>
<dbReference type="InterPro" id="IPR014284">
    <property type="entry name" value="RNA_pol_sigma-70_dom"/>
</dbReference>
<dbReference type="InterPro" id="IPR014325">
    <property type="entry name" value="RNA_pol_sigma-E_actinobac"/>
</dbReference>
<organism evidence="7 8">
    <name type="scientific">Streptomyces lonegramiae</name>
    <dbReference type="NCBI Taxonomy" id="3075524"/>
    <lineage>
        <taxon>Bacteria</taxon>
        <taxon>Bacillati</taxon>
        <taxon>Actinomycetota</taxon>
        <taxon>Actinomycetes</taxon>
        <taxon>Kitasatosporales</taxon>
        <taxon>Streptomycetaceae</taxon>
        <taxon>Streptomyces</taxon>
    </lineage>
</organism>
<dbReference type="InterPro" id="IPR013249">
    <property type="entry name" value="RNA_pol_sigma70_r4_t2"/>
</dbReference>
<evidence type="ECO:0000313" key="7">
    <source>
        <dbReference type="EMBL" id="MDT0542999.1"/>
    </source>
</evidence>
<dbReference type="Proteomes" id="UP001180754">
    <property type="component" value="Unassembled WGS sequence"/>
</dbReference>
<evidence type="ECO:0000259" key="6">
    <source>
        <dbReference type="Pfam" id="PF08281"/>
    </source>
</evidence>
<dbReference type="Gene3D" id="1.10.10.10">
    <property type="entry name" value="Winged helix-like DNA-binding domain superfamily/Winged helix DNA-binding domain"/>
    <property type="match status" value="1"/>
</dbReference>
<protein>
    <submittedName>
        <fullName evidence="7">SigE family RNA polymerase sigma factor</fullName>
    </submittedName>
</protein>
<comment type="similarity">
    <text evidence="1">Belongs to the sigma-70 factor family. ECF subfamily.</text>
</comment>
<proteinExistence type="inferred from homology"/>
<keyword evidence="2" id="KW-0805">Transcription regulation</keyword>
<dbReference type="Gene3D" id="1.10.1740.10">
    <property type="match status" value="1"/>
</dbReference>
<dbReference type="CDD" id="cd06171">
    <property type="entry name" value="Sigma70_r4"/>
    <property type="match status" value="1"/>
</dbReference>
<dbReference type="EMBL" id="JAVRFD010000004">
    <property type="protein sequence ID" value="MDT0542999.1"/>
    <property type="molecule type" value="Genomic_DNA"/>
</dbReference>
<keyword evidence="8" id="KW-1185">Reference proteome</keyword>
<dbReference type="InterPro" id="IPR036388">
    <property type="entry name" value="WH-like_DNA-bd_sf"/>
</dbReference>
<dbReference type="Pfam" id="PF08281">
    <property type="entry name" value="Sigma70_r4_2"/>
    <property type="match status" value="1"/>
</dbReference>
<feature type="domain" description="RNA polymerase sigma factor 70 region 4 type 2" evidence="6">
    <location>
        <begin position="104"/>
        <end position="155"/>
    </location>
</feature>
<dbReference type="SUPFAM" id="SSF88946">
    <property type="entry name" value="Sigma2 domain of RNA polymerase sigma factors"/>
    <property type="match status" value="1"/>
</dbReference>
<sequence length="183" mass="20179">MNDEEERRFREFVAARSPALMRTATLLTGGDTHAAEDLLQTALAKAAGRWGRLESPEAYLRQVLYRQQVSLWRLLRTRRETTVAELPDAAGREDAAGAAELRILVRRALARLTARQRTMLVLRYFEDCPEGEVAELLGCSVGTVRSTTHRALAKLRALVPELDPAAAPGGGLGFGNSPVEVWK</sequence>
<evidence type="ECO:0000256" key="5">
    <source>
        <dbReference type="ARBA" id="ARBA00023163"/>
    </source>
</evidence>
<comment type="caution">
    <text evidence="7">The sequence shown here is derived from an EMBL/GenBank/DDBJ whole genome shotgun (WGS) entry which is preliminary data.</text>
</comment>
<dbReference type="NCBIfam" id="TIGR02937">
    <property type="entry name" value="sigma70-ECF"/>
    <property type="match status" value="1"/>
</dbReference>
<dbReference type="InterPro" id="IPR013325">
    <property type="entry name" value="RNA_pol_sigma_r2"/>
</dbReference>
<accession>A0ABU2XC20</accession>
<name>A0ABU2XC20_9ACTN</name>
<dbReference type="PANTHER" id="PTHR43133:SF50">
    <property type="entry name" value="ECF RNA POLYMERASE SIGMA FACTOR SIGM"/>
    <property type="match status" value="1"/>
</dbReference>
<dbReference type="InterPro" id="IPR039425">
    <property type="entry name" value="RNA_pol_sigma-70-like"/>
</dbReference>